<organism evidence="1 2">
    <name type="scientific">Ruminiclostridium hungatei</name>
    <name type="common">Clostridium hungatei</name>
    <dbReference type="NCBI Taxonomy" id="48256"/>
    <lineage>
        <taxon>Bacteria</taxon>
        <taxon>Bacillati</taxon>
        <taxon>Bacillota</taxon>
        <taxon>Clostridia</taxon>
        <taxon>Eubacteriales</taxon>
        <taxon>Oscillospiraceae</taxon>
        <taxon>Ruminiclostridium</taxon>
    </lineage>
</organism>
<dbReference type="EMBL" id="MZGX01000011">
    <property type="protein sequence ID" value="OPX44201.1"/>
    <property type="molecule type" value="Genomic_DNA"/>
</dbReference>
<dbReference type="STRING" id="48256.CLHUN_20000"/>
<sequence length="227" mass="25986">MEKLLNYEQFVNRVDQLGFMALSNILQDFPSVVGETPKEAWHTGDPDTDPWCWKDRAAEEKKLAFGCILGGHKGFISARLYPYFYAACHHTESMEYRWQQGLISFEEKKLWELFETRTMLNTSDIRHELGTGKKGSSKADNAVVELQKHFYITVAGNRRKLNKAGEPYGWPANVYDRVENWAPAAWLQEAAELERREAAGFIIQAGLKNSSQVTEQQLVKALRINSL</sequence>
<keyword evidence="2" id="KW-1185">Reference proteome</keyword>
<accession>A0A1V4SLU4</accession>
<gene>
    <name evidence="1" type="ORF">CLHUN_20000</name>
</gene>
<dbReference type="InterPro" id="IPR056298">
    <property type="entry name" value="AlkZ-rel"/>
</dbReference>
<dbReference type="Proteomes" id="UP000191554">
    <property type="component" value="Unassembled WGS sequence"/>
</dbReference>
<evidence type="ECO:0000313" key="2">
    <source>
        <dbReference type="Proteomes" id="UP000191554"/>
    </source>
</evidence>
<dbReference type="OrthoDB" id="1067148at2"/>
<evidence type="ECO:0000313" key="1">
    <source>
        <dbReference type="EMBL" id="OPX44201.1"/>
    </source>
</evidence>
<name>A0A1V4SLU4_RUMHU</name>
<comment type="caution">
    <text evidence="1">The sequence shown here is derived from an EMBL/GenBank/DDBJ whole genome shotgun (WGS) entry which is preliminary data.</text>
</comment>
<dbReference type="AlphaFoldDB" id="A0A1V4SLU4"/>
<dbReference type="Pfam" id="PF24741">
    <property type="entry name" value="AlkZ-rel"/>
    <property type="match status" value="1"/>
</dbReference>
<dbReference type="RefSeq" id="WP_080064432.1">
    <property type="nucleotide sequence ID" value="NZ_MZGX01000011.1"/>
</dbReference>
<protein>
    <submittedName>
        <fullName evidence="1">Uncharacterized protein</fullName>
    </submittedName>
</protein>
<proteinExistence type="predicted"/>
<reference evidence="1 2" key="1">
    <citation type="submission" date="2017-03" db="EMBL/GenBank/DDBJ databases">
        <title>Genome sequence of Clostridium hungatei DSM 14427.</title>
        <authorList>
            <person name="Poehlein A."/>
            <person name="Daniel R."/>
        </authorList>
    </citation>
    <scope>NUCLEOTIDE SEQUENCE [LARGE SCALE GENOMIC DNA]</scope>
    <source>
        <strain evidence="1 2">DSM 14427</strain>
    </source>
</reference>